<dbReference type="GeneID" id="10539715"/>
<dbReference type="KEGG" id="pgr:PGTG_06653"/>
<protein>
    <submittedName>
        <fullName evidence="1">Uncharacterized protein</fullName>
    </submittedName>
</protein>
<keyword evidence="2" id="KW-1185">Reference proteome</keyword>
<dbReference type="Proteomes" id="UP000008783">
    <property type="component" value="Unassembled WGS sequence"/>
</dbReference>
<reference evidence="2" key="2">
    <citation type="journal article" date="2011" name="Proc. Natl. Acad. Sci. U.S.A.">
        <title>Obligate biotrophy features unraveled by the genomic analysis of rust fungi.</title>
        <authorList>
            <person name="Duplessis S."/>
            <person name="Cuomo C.A."/>
            <person name="Lin Y.-C."/>
            <person name="Aerts A."/>
            <person name="Tisserant E."/>
            <person name="Veneault-Fourrey C."/>
            <person name="Joly D.L."/>
            <person name="Hacquard S."/>
            <person name="Amselem J."/>
            <person name="Cantarel B.L."/>
            <person name="Chiu R."/>
            <person name="Coutinho P.M."/>
            <person name="Feau N."/>
            <person name="Field M."/>
            <person name="Frey P."/>
            <person name="Gelhaye E."/>
            <person name="Goldberg J."/>
            <person name="Grabherr M.G."/>
            <person name="Kodira C.D."/>
            <person name="Kohler A."/>
            <person name="Kuees U."/>
            <person name="Lindquist E.A."/>
            <person name="Lucas S.M."/>
            <person name="Mago R."/>
            <person name="Mauceli E."/>
            <person name="Morin E."/>
            <person name="Murat C."/>
            <person name="Pangilinan J.L."/>
            <person name="Park R."/>
            <person name="Pearson M."/>
            <person name="Quesneville H."/>
            <person name="Rouhier N."/>
            <person name="Sakthikumar S."/>
            <person name="Salamov A.A."/>
            <person name="Schmutz J."/>
            <person name="Selles B."/>
            <person name="Shapiro H."/>
            <person name="Tanguay P."/>
            <person name="Tuskan G.A."/>
            <person name="Henrissat B."/>
            <person name="Van de Peer Y."/>
            <person name="Rouze P."/>
            <person name="Ellis J.G."/>
            <person name="Dodds P.N."/>
            <person name="Schein J.E."/>
            <person name="Zhong S."/>
            <person name="Hamelin R.C."/>
            <person name="Grigoriev I.V."/>
            <person name="Szabo L.J."/>
            <person name="Martin F."/>
        </authorList>
    </citation>
    <scope>NUCLEOTIDE SEQUENCE [LARGE SCALE GENOMIC DNA]</scope>
    <source>
        <strain evidence="2">CRL 75-36-700-3 / race SCCL</strain>
    </source>
</reference>
<sequence>MQYTPMQYTLQLSASDPRYEGGSRIMTTSSPNLLTVPSLSPLSIISQPICTGPVADILNSSPIFLTISTISLLDDLPLENPSGYRPLENPPGYRPLDRSSRQWNPRNLLFLELAAPFSTSTMPTAMSL</sequence>
<name>E3K879_PUCGT</name>
<dbReference type="RefSeq" id="XP_003325116.1">
    <property type="nucleotide sequence ID" value="XM_003325068.2"/>
</dbReference>
<evidence type="ECO:0000313" key="2">
    <source>
        <dbReference type="Proteomes" id="UP000008783"/>
    </source>
</evidence>
<gene>
    <name evidence="1" type="ORF">PGTG_06653</name>
</gene>
<dbReference type="InParanoid" id="E3K879"/>
<proteinExistence type="predicted"/>
<evidence type="ECO:0000313" key="1">
    <source>
        <dbReference type="EMBL" id="EFP80697.1"/>
    </source>
</evidence>
<dbReference type="VEuPathDB" id="FungiDB:PGTG_06653"/>
<dbReference type="AlphaFoldDB" id="E3K879"/>
<reference key="1">
    <citation type="submission" date="2007-01" db="EMBL/GenBank/DDBJ databases">
        <title>The Genome Sequence of Puccinia graminis f. sp. tritici Strain CRL 75-36-700-3.</title>
        <authorList>
            <consortium name="The Broad Institute Genome Sequencing Platform"/>
            <person name="Birren B."/>
            <person name="Lander E."/>
            <person name="Galagan J."/>
            <person name="Nusbaum C."/>
            <person name="Devon K."/>
            <person name="Cuomo C."/>
            <person name="Jaffe D."/>
            <person name="Butler J."/>
            <person name="Alvarez P."/>
            <person name="Gnerre S."/>
            <person name="Grabherr M."/>
            <person name="Mauceli E."/>
            <person name="Brockman W."/>
            <person name="Young S."/>
            <person name="LaButti K."/>
            <person name="Sykes S."/>
            <person name="DeCaprio D."/>
            <person name="Crawford M."/>
            <person name="Koehrsen M."/>
            <person name="Engels R."/>
            <person name="Montgomery P."/>
            <person name="Pearson M."/>
            <person name="Howarth C."/>
            <person name="Larson L."/>
            <person name="White J."/>
            <person name="Zeng Q."/>
            <person name="Kodira C."/>
            <person name="Yandava C."/>
            <person name="Alvarado L."/>
            <person name="O'Leary S."/>
            <person name="Szabo L."/>
            <person name="Dean R."/>
            <person name="Schein J."/>
        </authorList>
    </citation>
    <scope>NUCLEOTIDE SEQUENCE</scope>
    <source>
        <strain>CRL 75-36-700-3</strain>
    </source>
</reference>
<accession>E3K879</accession>
<dbReference type="HOGENOM" id="CLU_160864_0_0_1"/>
<dbReference type="EMBL" id="DS178276">
    <property type="protein sequence ID" value="EFP80697.1"/>
    <property type="molecule type" value="Genomic_DNA"/>
</dbReference>
<organism evidence="1 2">
    <name type="scientific">Puccinia graminis f. sp. tritici (strain CRL 75-36-700-3 / race SCCL)</name>
    <name type="common">Black stem rust fungus</name>
    <dbReference type="NCBI Taxonomy" id="418459"/>
    <lineage>
        <taxon>Eukaryota</taxon>
        <taxon>Fungi</taxon>
        <taxon>Dikarya</taxon>
        <taxon>Basidiomycota</taxon>
        <taxon>Pucciniomycotina</taxon>
        <taxon>Pucciniomycetes</taxon>
        <taxon>Pucciniales</taxon>
        <taxon>Pucciniaceae</taxon>
        <taxon>Puccinia</taxon>
    </lineage>
</organism>